<evidence type="ECO:0000256" key="1">
    <source>
        <dbReference type="ARBA" id="ARBA00006443"/>
    </source>
</evidence>
<evidence type="ECO:0000256" key="3">
    <source>
        <dbReference type="ARBA" id="ARBA00029509"/>
    </source>
</evidence>
<comment type="caution">
    <text evidence="5">The sequence shown here is derived from an EMBL/GenBank/DDBJ whole genome shotgun (WGS) entry which is preliminary data.</text>
</comment>
<gene>
    <name evidence="5" type="ORF">WA026_022311</name>
</gene>
<name>A0AAW1UW90_9CUCU</name>
<keyword evidence="6" id="KW-1185">Reference proteome</keyword>
<dbReference type="PANTHER" id="PTHR13091:SF0">
    <property type="entry name" value="NONSENSE-MEDIATED MRNA DECAY FACTOR SMG8"/>
    <property type="match status" value="1"/>
</dbReference>
<keyword evidence="2 4" id="KW-0866">Nonsense-mediated mRNA decay</keyword>
<dbReference type="AlphaFoldDB" id="A0AAW1UW90"/>
<dbReference type="EMBL" id="JARQZJ010000109">
    <property type="protein sequence ID" value="KAK9887374.1"/>
    <property type="molecule type" value="Genomic_DNA"/>
</dbReference>
<evidence type="ECO:0000256" key="2">
    <source>
        <dbReference type="ARBA" id="ARBA00023161"/>
    </source>
</evidence>
<accession>A0AAW1UW90</accession>
<dbReference type="GO" id="GO:0000184">
    <property type="term" value="P:nuclear-transcribed mRNA catabolic process, nonsense-mediated decay"/>
    <property type="evidence" value="ECO:0007669"/>
    <property type="project" value="UniProtKB-UniRule"/>
</dbReference>
<evidence type="ECO:0000313" key="6">
    <source>
        <dbReference type="Proteomes" id="UP001431783"/>
    </source>
</evidence>
<reference evidence="5 6" key="1">
    <citation type="submission" date="2023-03" db="EMBL/GenBank/DDBJ databases">
        <title>Genome insight into feeding habits of ladybird beetles.</title>
        <authorList>
            <person name="Li H.-S."/>
            <person name="Huang Y.-H."/>
            <person name="Pang H."/>
        </authorList>
    </citation>
    <scope>NUCLEOTIDE SEQUENCE [LARGE SCALE GENOMIC DNA]</scope>
    <source>
        <strain evidence="5">SYSU_2023b</strain>
        <tissue evidence="5">Whole body</tissue>
    </source>
</reference>
<sequence length="203" mass="23400">MRETFVLPKLDNLRDVTNCSNDKVVVIAIIGKSAFNVHGLKVRVLGQVFSSGIRRSTFETEHSIEGYYDEETQIVYLHAHTLLDTDCLMKHYESLCERLKNEDVDFLTVNDEIRNSFAKVMLFLLYVSHIVILSHPGSTLDTNYIQYFKALTSLGQKLSGKASKYLEKVDNISQDWLNNGRPCVPRLIFYFERCPKVLYLLCH</sequence>
<evidence type="ECO:0000313" key="5">
    <source>
        <dbReference type="EMBL" id="KAK9887374.1"/>
    </source>
</evidence>
<dbReference type="Proteomes" id="UP001431783">
    <property type="component" value="Unassembled WGS sequence"/>
</dbReference>
<dbReference type="InterPro" id="IPR019354">
    <property type="entry name" value="SMG8-like"/>
</dbReference>
<comment type="similarity">
    <text evidence="1 4">Belongs to the SMG8 family.</text>
</comment>
<proteinExistence type="inferred from homology"/>
<dbReference type="PANTHER" id="PTHR13091">
    <property type="entry name" value="AMPLIFIED IN BREAST CANCER 2-RELATED"/>
    <property type="match status" value="1"/>
</dbReference>
<evidence type="ECO:0000256" key="4">
    <source>
        <dbReference type="RuleBase" id="RU367133"/>
    </source>
</evidence>
<organism evidence="5 6">
    <name type="scientific">Henosepilachna vigintioctopunctata</name>
    <dbReference type="NCBI Taxonomy" id="420089"/>
    <lineage>
        <taxon>Eukaryota</taxon>
        <taxon>Metazoa</taxon>
        <taxon>Ecdysozoa</taxon>
        <taxon>Arthropoda</taxon>
        <taxon>Hexapoda</taxon>
        <taxon>Insecta</taxon>
        <taxon>Pterygota</taxon>
        <taxon>Neoptera</taxon>
        <taxon>Endopterygota</taxon>
        <taxon>Coleoptera</taxon>
        <taxon>Polyphaga</taxon>
        <taxon>Cucujiformia</taxon>
        <taxon>Coccinelloidea</taxon>
        <taxon>Coccinellidae</taxon>
        <taxon>Epilachninae</taxon>
        <taxon>Epilachnini</taxon>
        <taxon>Henosepilachna</taxon>
    </lineage>
</organism>
<comment type="function">
    <text evidence="4">Involved in nonsense-mediated decay (NMD) of mRNAs containing premature stop codons.</text>
</comment>
<dbReference type="Pfam" id="PF10220">
    <property type="entry name" value="Smg8_Smg9"/>
    <property type="match status" value="1"/>
</dbReference>
<protein>
    <recommendedName>
        <fullName evidence="3 4">Nonsense-mediated mRNA decay factor SMG8</fullName>
    </recommendedName>
</protein>